<reference evidence="1" key="1">
    <citation type="submission" date="2020-08" db="EMBL/GenBank/DDBJ databases">
        <title>Chromosome-level assembly of Southern catfish (Silurus meridionalis) provides insights into visual adaptation to the nocturnal and benthic lifestyles.</title>
        <authorList>
            <person name="Zhang Y."/>
            <person name="Wang D."/>
            <person name="Peng Z."/>
        </authorList>
    </citation>
    <scope>NUCLEOTIDE SEQUENCE</scope>
    <source>
        <strain evidence="1">SWU-2019-XX</strain>
        <tissue evidence="1">Muscle</tissue>
    </source>
</reference>
<accession>A0A8T0BI43</accession>
<dbReference type="Proteomes" id="UP000606274">
    <property type="component" value="Unassembled WGS sequence"/>
</dbReference>
<proteinExistence type="predicted"/>
<organism evidence="1 2">
    <name type="scientific">Silurus meridionalis</name>
    <name type="common">Southern catfish</name>
    <name type="synonym">Silurus soldatovi meridionalis</name>
    <dbReference type="NCBI Taxonomy" id="175797"/>
    <lineage>
        <taxon>Eukaryota</taxon>
        <taxon>Metazoa</taxon>
        <taxon>Chordata</taxon>
        <taxon>Craniata</taxon>
        <taxon>Vertebrata</taxon>
        <taxon>Euteleostomi</taxon>
        <taxon>Actinopterygii</taxon>
        <taxon>Neopterygii</taxon>
        <taxon>Teleostei</taxon>
        <taxon>Ostariophysi</taxon>
        <taxon>Siluriformes</taxon>
        <taxon>Siluridae</taxon>
        <taxon>Silurus</taxon>
    </lineage>
</organism>
<gene>
    <name evidence="1" type="ORF">HF521_020115</name>
</gene>
<evidence type="ECO:0000313" key="1">
    <source>
        <dbReference type="EMBL" id="KAF7706861.1"/>
    </source>
</evidence>
<evidence type="ECO:0000313" key="2">
    <source>
        <dbReference type="Proteomes" id="UP000606274"/>
    </source>
</evidence>
<dbReference type="EMBL" id="JABFDY010000006">
    <property type="protein sequence ID" value="KAF7706861.1"/>
    <property type="molecule type" value="Genomic_DNA"/>
</dbReference>
<sequence>MGNVGTFITVHNKTDYTLTICLESGGYCIICHKITVKPREDITENYSTRSAWASFKVKLGDCTEQEWCKKTDLWCEFNPRDNPEFTIKESNDREYIELDCNKNHEMKKPTCPKEGKK</sequence>
<keyword evidence="2" id="KW-1185">Reference proteome</keyword>
<comment type="caution">
    <text evidence="1">The sequence shown here is derived from an EMBL/GenBank/DDBJ whole genome shotgun (WGS) entry which is preliminary data.</text>
</comment>
<protein>
    <submittedName>
        <fullName evidence="1">Uncharacterized protein</fullName>
    </submittedName>
</protein>
<name>A0A8T0BI43_SILME</name>
<dbReference type="AlphaFoldDB" id="A0A8T0BI43"/>